<sequence>MLNSSYYHLRVPAPPPRPALTGTLEAGIGIVGGGLAGLATALSLAERGAKPVLLEAETVGAGASGRNGGMVSAGFAASFRAIERAAGPAAAAALVALSRDAVALVRARIARYAIPCAPVDGVVIASWFDEPEALRREVRELNARHGMRLVFWPRERLRAAYPSPRYHDGIFDPEGFHLDPLALCRGYAAAAAALGAVIHEASPVLAIARQGRRWRVRTREGVLLVDRLVLCQSAYPPVVLPALARSVLPVFTYVVVTEPLTGAHAEVIRAPYAVYDTRFATGYHRLLPDGRLLWGGRISTRETPHDLKRLMRRDLARVYPQLADVRIEHGWSGRMGFARHKMPLIRELAPDLWVNTAFGGHGLNTTSLGGELVATALLEGDRRFELLAPFGLGWTGGGVGRLAAQALYHGHALADAVRAFWHRRRAALAGGREKRRMEKAIRRQ</sequence>
<dbReference type="SUPFAM" id="SSF51905">
    <property type="entry name" value="FAD/NAD(P)-binding domain"/>
    <property type="match status" value="1"/>
</dbReference>
<dbReference type="InterPro" id="IPR036188">
    <property type="entry name" value="FAD/NAD-bd_sf"/>
</dbReference>
<dbReference type="Gene3D" id="3.30.9.10">
    <property type="entry name" value="D-Amino Acid Oxidase, subunit A, domain 2"/>
    <property type="match status" value="1"/>
</dbReference>
<dbReference type="Gene3D" id="3.50.50.60">
    <property type="entry name" value="FAD/NAD(P)-binding domain"/>
    <property type="match status" value="1"/>
</dbReference>
<accession>A0ABU8XWC8</accession>
<proteinExistence type="predicted"/>
<gene>
    <name evidence="3" type="ORF">U1T56_19515</name>
</gene>
<dbReference type="InterPro" id="IPR006076">
    <property type="entry name" value="FAD-dep_OxRdtase"/>
</dbReference>
<dbReference type="GO" id="GO:0016491">
    <property type="term" value="F:oxidoreductase activity"/>
    <property type="evidence" value="ECO:0007669"/>
    <property type="project" value="UniProtKB-KW"/>
</dbReference>
<name>A0ABU8XWC8_9PROT</name>
<evidence type="ECO:0000256" key="1">
    <source>
        <dbReference type="ARBA" id="ARBA00023002"/>
    </source>
</evidence>
<evidence type="ECO:0000313" key="3">
    <source>
        <dbReference type="EMBL" id="MEK0085346.1"/>
    </source>
</evidence>
<comment type="caution">
    <text evidence="3">The sequence shown here is derived from an EMBL/GenBank/DDBJ whole genome shotgun (WGS) entry which is preliminary data.</text>
</comment>
<evidence type="ECO:0000259" key="2">
    <source>
        <dbReference type="Pfam" id="PF01266"/>
    </source>
</evidence>
<reference evidence="3 4" key="1">
    <citation type="submission" date="2024-01" db="EMBL/GenBank/DDBJ databases">
        <title>Multi-omics insights into the function and evolution of sodium benzoate biodegradation pathways in Benzoatithermus flavus gen. nov., sp. nov. from hot spring.</title>
        <authorList>
            <person name="Hu C.-J."/>
            <person name="Li W.-J."/>
        </authorList>
    </citation>
    <scope>NUCLEOTIDE SEQUENCE [LARGE SCALE GENOMIC DNA]</scope>
    <source>
        <strain evidence="3 4">SYSU G07066</strain>
    </source>
</reference>
<protein>
    <submittedName>
        <fullName evidence="3">FAD-dependent oxidoreductase</fullName>
        <ecNumber evidence="3">1.-.-.-</ecNumber>
    </submittedName>
</protein>
<dbReference type="EMBL" id="JBBLZC010000025">
    <property type="protein sequence ID" value="MEK0085346.1"/>
    <property type="molecule type" value="Genomic_DNA"/>
</dbReference>
<dbReference type="PANTHER" id="PTHR13847:SF281">
    <property type="entry name" value="FAD DEPENDENT OXIDOREDUCTASE DOMAIN-CONTAINING PROTEIN"/>
    <property type="match status" value="1"/>
</dbReference>
<feature type="domain" description="FAD dependent oxidoreductase" evidence="2">
    <location>
        <begin position="30"/>
        <end position="374"/>
    </location>
</feature>
<keyword evidence="4" id="KW-1185">Reference proteome</keyword>
<dbReference type="Proteomes" id="UP001375743">
    <property type="component" value="Unassembled WGS sequence"/>
</dbReference>
<keyword evidence="1 3" id="KW-0560">Oxidoreductase</keyword>
<dbReference type="PANTHER" id="PTHR13847">
    <property type="entry name" value="SARCOSINE DEHYDROGENASE-RELATED"/>
    <property type="match status" value="1"/>
</dbReference>
<dbReference type="RefSeq" id="WP_418161193.1">
    <property type="nucleotide sequence ID" value="NZ_JBBLZC010000025.1"/>
</dbReference>
<dbReference type="EC" id="1.-.-.-" evidence="3"/>
<organism evidence="3 4">
    <name type="scientific">Benzoatithermus flavus</name>
    <dbReference type="NCBI Taxonomy" id="3108223"/>
    <lineage>
        <taxon>Bacteria</taxon>
        <taxon>Pseudomonadati</taxon>
        <taxon>Pseudomonadota</taxon>
        <taxon>Alphaproteobacteria</taxon>
        <taxon>Geminicoccales</taxon>
        <taxon>Geminicoccaceae</taxon>
        <taxon>Benzoatithermus</taxon>
    </lineage>
</organism>
<evidence type="ECO:0000313" key="4">
    <source>
        <dbReference type="Proteomes" id="UP001375743"/>
    </source>
</evidence>
<dbReference type="Pfam" id="PF01266">
    <property type="entry name" value="DAO"/>
    <property type="match status" value="1"/>
</dbReference>